<sequence>MTVDLSGTTTNWTEPAGTAAGDARDRPALMDHRGETVTYGQVGELIGALRDSLVRLGVRPSEVVCVALPDAPVSAVAMLAVTDVAVCLPLNPTLAPAEYRRLFRLLTPRAVVLQRRLSGRLRAVCAELSLPVFDLVPARGELTGAALGEGGRTSPVPAVDRGLMLATSGSTDRPKIVQLSRDNIVAAARATATAYGLGPADCRLSAMPLFHVQGLVGAVVAALVSGSSCLVLPHFDPDLVLAHLAGPRVTWYSGSSAMLAALLASAPDDLVPGPALRFIRAGSGPAAEDLLARVERSFDVPVVTSYGMTEAHQIASSPLPPGRRRPGSVGVATGSQVAVERSGRPVREPDVEGELLIAGPNVMTGYWADPDPDATFVDGWLRTGDLGRVDADGYVWITGRIKDIINRGGEKISPAEVDSVLLGHPDVVDCATFAAPDALLGEDVHTAVVLRDGHATTPDEVRGYARDRLTPSKVPKRVLVVDALPRSPQGKLRRADVAALCADQLAAG</sequence>
<comment type="caution">
    <text evidence="6">The sequence shown here is derived from an EMBL/GenBank/DDBJ whole genome shotgun (WGS) entry which is preliminary data.</text>
</comment>
<organism evidence="6 7">
    <name type="scientific">Actinophytocola oryzae</name>
    <dbReference type="NCBI Taxonomy" id="502181"/>
    <lineage>
        <taxon>Bacteria</taxon>
        <taxon>Bacillati</taxon>
        <taxon>Actinomycetota</taxon>
        <taxon>Actinomycetes</taxon>
        <taxon>Pseudonocardiales</taxon>
        <taxon>Pseudonocardiaceae</taxon>
    </lineage>
</organism>
<dbReference type="InterPro" id="IPR000873">
    <property type="entry name" value="AMP-dep_synth/lig_dom"/>
</dbReference>
<dbReference type="OrthoDB" id="9803968at2"/>
<accession>A0A4R7V197</accession>
<dbReference type="InterPro" id="IPR045851">
    <property type="entry name" value="AMP-bd_C_sf"/>
</dbReference>
<dbReference type="InterPro" id="IPR042099">
    <property type="entry name" value="ANL_N_sf"/>
</dbReference>
<feature type="compositionally biased region" description="Polar residues" evidence="3">
    <location>
        <begin position="1"/>
        <end position="13"/>
    </location>
</feature>
<feature type="region of interest" description="Disordered" evidence="3">
    <location>
        <begin position="1"/>
        <end position="27"/>
    </location>
</feature>
<dbReference type="PANTHER" id="PTHR43201:SF5">
    <property type="entry name" value="MEDIUM-CHAIN ACYL-COA LIGASE ACSF2, MITOCHONDRIAL"/>
    <property type="match status" value="1"/>
</dbReference>
<dbReference type="PANTHER" id="PTHR43201">
    <property type="entry name" value="ACYL-COA SYNTHETASE"/>
    <property type="match status" value="1"/>
</dbReference>
<feature type="region of interest" description="Disordered" evidence="3">
    <location>
        <begin position="313"/>
        <end position="345"/>
    </location>
</feature>
<evidence type="ECO:0000313" key="7">
    <source>
        <dbReference type="Proteomes" id="UP000294927"/>
    </source>
</evidence>
<comment type="similarity">
    <text evidence="1">Belongs to the ATP-dependent AMP-binding enzyme family.</text>
</comment>
<dbReference type="Gene3D" id="3.40.50.12780">
    <property type="entry name" value="N-terminal domain of ligase-like"/>
    <property type="match status" value="1"/>
</dbReference>
<evidence type="ECO:0000313" key="6">
    <source>
        <dbReference type="EMBL" id="TDV43068.1"/>
    </source>
</evidence>
<evidence type="ECO:0000256" key="1">
    <source>
        <dbReference type="ARBA" id="ARBA00006432"/>
    </source>
</evidence>
<reference evidence="6 7" key="1">
    <citation type="submission" date="2019-03" db="EMBL/GenBank/DDBJ databases">
        <title>Genomic Encyclopedia of Archaeal and Bacterial Type Strains, Phase II (KMG-II): from individual species to whole genera.</title>
        <authorList>
            <person name="Goeker M."/>
        </authorList>
    </citation>
    <scope>NUCLEOTIDE SEQUENCE [LARGE SCALE GENOMIC DNA]</scope>
    <source>
        <strain evidence="6 7">DSM 45499</strain>
    </source>
</reference>
<proteinExistence type="inferred from homology"/>
<evidence type="ECO:0000256" key="2">
    <source>
        <dbReference type="ARBA" id="ARBA00022598"/>
    </source>
</evidence>
<dbReference type="Pfam" id="PF13193">
    <property type="entry name" value="AMP-binding_C"/>
    <property type="match status" value="1"/>
</dbReference>
<dbReference type="AlphaFoldDB" id="A0A4R7V197"/>
<evidence type="ECO:0000256" key="3">
    <source>
        <dbReference type="SAM" id="MobiDB-lite"/>
    </source>
</evidence>
<evidence type="ECO:0000259" key="5">
    <source>
        <dbReference type="Pfam" id="PF13193"/>
    </source>
</evidence>
<evidence type="ECO:0000259" key="4">
    <source>
        <dbReference type="Pfam" id="PF00501"/>
    </source>
</evidence>
<dbReference type="EMBL" id="SOCP01000016">
    <property type="protein sequence ID" value="TDV43068.1"/>
    <property type="molecule type" value="Genomic_DNA"/>
</dbReference>
<gene>
    <name evidence="6" type="ORF">CLV71_1162</name>
</gene>
<feature type="domain" description="AMP-binding enzyme C-terminal" evidence="5">
    <location>
        <begin position="416"/>
        <end position="491"/>
    </location>
</feature>
<dbReference type="GO" id="GO:0006631">
    <property type="term" value="P:fatty acid metabolic process"/>
    <property type="evidence" value="ECO:0007669"/>
    <property type="project" value="TreeGrafter"/>
</dbReference>
<feature type="domain" description="AMP-dependent synthetase/ligase" evidence="4">
    <location>
        <begin position="20"/>
        <end position="367"/>
    </location>
</feature>
<name>A0A4R7V197_9PSEU</name>
<dbReference type="RefSeq" id="WP_133906984.1">
    <property type="nucleotide sequence ID" value="NZ_SOCP01000016.1"/>
</dbReference>
<dbReference type="SUPFAM" id="SSF56801">
    <property type="entry name" value="Acetyl-CoA synthetase-like"/>
    <property type="match status" value="1"/>
</dbReference>
<protein>
    <submittedName>
        <fullName evidence="6">Acyl-CoA synthetase (AMP-forming)/AMP-acid ligase II</fullName>
    </submittedName>
</protein>
<keyword evidence="2 6" id="KW-0436">Ligase</keyword>
<dbReference type="InterPro" id="IPR025110">
    <property type="entry name" value="AMP-bd_C"/>
</dbReference>
<dbReference type="Gene3D" id="3.30.300.30">
    <property type="match status" value="1"/>
</dbReference>
<dbReference type="GO" id="GO:0031956">
    <property type="term" value="F:medium-chain fatty acid-CoA ligase activity"/>
    <property type="evidence" value="ECO:0007669"/>
    <property type="project" value="TreeGrafter"/>
</dbReference>
<dbReference type="Pfam" id="PF00501">
    <property type="entry name" value="AMP-binding"/>
    <property type="match status" value="1"/>
</dbReference>
<keyword evidence="7" id="KW-1185">Reference proteome</keyword>
<dbReference type="Proteomes" id="UP000294927">
    <property type="component" value="Unassembled WGS sequence"/>
</dbReference>